<comment type="caution">
    <text evidence="2">The sequence shown here is derived from an EMBL/GenBank/DDBJ whole genome shotgun (WGS) entry which is preliminary data.</text>
</comment>
<dbReference type="InterPro" id="IPR016477">
    <property type="entry name" value="Fructo-/Ketosamine-3-kinase"/>
</dbReference>
<evidence type="ECO:0000313" key="2">
    <source>
        <dbReference type="EMBL" id="NKE55923.1"/>
    </source>
</evidence>
<dbReference type="Proteomes" id="UP001515943">
    <property type="component" value="Unassembled WGS sequence"/>
</dbReference>
<comment type="similarity">
    <text evidence="1">Belongs to the fructosamine kinase family.</text>
</comment>
<dbReference type="Pfam" id="PF03881">
    <property type="entry name" value="Fructosamin_kin"/>
    <property type="match status" value="1"/>
</dbReference>
<dbReference type="RefSeq" id="WP_167970139.1">
    <property type="nucleotide sequence ID" value="NZ_VSRL01000007.1"/>
</dbReference>
<evidence type="ECO:0000313" key="3">
    <source>
        <dbReference type="Proteomes" id="UP001515943"/>
    </source>
</evidence>
<keyword evidence="1" id="KW-0418">Kinase</keyword>
<name>A0ABX1FAG3_9PSEU</name>
<reference evidence="2 3" key="1">
    <citation type="submission" date="2019-08" db="EMBL/GenBank/DDBJ databases">
        <title>Lentzea from Indian Himalayas.</title>
        <authorList>
            <person name="Mandal S."/>
            <person name="Mallick Gupta A."/>
            <person name="Maiti P.K."/>
            <person name="Sarkar J."/>
            <person name="Mandal S."/>
        </authorList>
    </citation>
    <scope>NUCLEOTIDE SEQUENCE [LARGE SCALE GENOMIC DNA]</scope>
    <source>
        <strain evidence="2 3">PSKA42</strain>
    </source>
</reference>
<dbReference type="PANTHER" id="PTHR12149:SF8">
    <property type="entry name" value="PROTEIN-RIBULOSAMINE 3-KINASE"/>
    <property type="match status" value="1"/>
</dbReference>
<gene>
    <name evidence="2" type="ORF">FXN61_03415</name>
</gene>
<keyword evidence="1" id="KW-0808">Transferase</keyword>
<proteinExistence type="inferred from homology"/>
<dbReference type="SUPFAM" id="SSF56112">
    <property type="entry name" value="Protein kinase-like (PK-like)"/>
    <property type="match status" value="1"/>
</dbReference>
<organism evidence="2 3">
    <name type="scientific">Lentzea indica</name>
    <dbReference type="NCBI Taxonomy" id="2604800"/>
    <lineage>
        <taxon>Bacteria</taxon>
        <taxon>Bacillati</taxon>
        <taxon>Actinomycetota</taxon>
        <taxon>Actinomycetes</taxon>
        <taxon>Pseudonocardiales</taxon>
        <taxon>Pseudonocardiaceae</taxon>
        <taxon>Lentzea</taxon>
    </lineage>
</organism>
<dbReference type="PANTHER" id="PTHR12149">
    <property type="entry name" value="FRUCTOSAMINE 3 KINASE-RELATED PROTEIN"/>
    <property type="match status" value="1"/>
</dbReference>
<dbReference type="Gene3D" id="3.30.200.20">
    <property type="entry name" value="Phosphorylase Kinase, domain 1"/>
    <property type="match status" value="1"/>
</dbReference>
<dbReference type="EMBL" id="VSRL01000007">
    <property type="protein sequence ID" value="NKE55923.1"/>
    <property type="molecule type" value="Genomic_DNA"/>
</dbReference>
<dbReference type="PIRSF" id="PIRSF006221">
    <property type="entry name" value="Ketosamine-3-kinase"/>
    <property type="match status" value="1"/>
</dbReference>
<accession>A0ABX1FAG3</accession>
<sequence length="291" mass="32916">MPVASLLLDRLHAAGLSDVTAVEPVEGGVAALAGVATRRSGPPLFVKSFVDVPADDLFAAEAEGLDVLRERGVLATPQVVLATRDVLVLSVLRARPAQEAFWEQLAHALARLHTSTVHDRFGWERDNWLGRYRQENAWTADGHEFFARRRLLRWLPERRVRAALDERDRRALERLCERLPDLLPPRPACLTHGDLWAHNVLATEDGQPALIDPAVSYTWAEVDLAHLWCTPHPPEAKRFFDVYAELTGLDDTWRARMPLIQLRQHLAVIAQFDHDWGAAQQVRATLKPFRR</sequence>
<protein>
    <submittedName>
        <fullName evidence="2">Phosphotransferase</fullName>
    </submittedName>
</protein>
<dbReference type="Gene3D" id="3.90.1200.10">
    <property type="match status" value="1"/>
</dbReference>
<keyword evidence="3" id="KW-1185">Reference proteome</keyword>
<dbReference type="InterPro" id="IPR011009">
    <property type="entry name" value="Kinase-like_dom_sf"/>
</dbReference>
<evidence type="ECO:0000256" key="1">
    <source>
        <dbReference type="PIRNR" id="PIRNR006221"/>
    </source>
</evidence>